<dbReference type="GO" id="GO:0006310">
    <property type="term" value="P:DNA recombination"/>
    <property type="evidence" value="ECO:0007669"/>
    <property type="project" value="UniProtKB-KW"/>
</dbReference>
<dbReference type="AlphaFoldDB" id="A0A643FEL2"/>
<keyword evidence="2" id="KW-0233">DNA recombination</keyword>
<dbReference type="GO" id="GO:0003677">
    <property type="term" value="F:DNA binding"/>
    <property type="evidence" value="ECO:0007669"/>
    <property type="project" value="InterPro"/>
</dbReference>
<evidence type="ECO:0000256" key="2">
    <source>
        <dbReference type="ARBA" id="ARBA00023172"/>
    </source>
</evidence>
<dbReference type="SUPFAM" id="SSF56349">
    <property type="entry name" value="DNA breaking-rejoining enzymes"/>
    <property type="match status" value="1"/>
</dbReference>
<gene>
    <name evidence="4" type="ORF">F7Q92_12175</name>
</gene>
<dbReference type="Pfam" id="PF00589">
    <property type="entry name" value="Phage_integrase"/>
    <property type="match status" value="1"/>
</dbReference>
<evidence type="ECO:0000259" key="3">
    <source>
        <dbReference type="PROSITE" id="PS51898"/>
    </source>
</evidence>
<feature type="domain" description="Tyr recombinase" evidence="3">
    <location>
        <begin position="130"/>
        <end position="312"/>
    </location>
</feature>
<evidence type="ECO:0000313" key="4">
    <source>
        <dbReference type="EMBL" id="KAB0581238.1"/>
    </source>
</evidence>
<accession>A0A643FEL2</accession>
<protein>
    <submittedName>
        <fullName evidence="4">Tyrosine-type recombinase/integrase</fullName>
    </submittedName>
</protein>
<name>A0A643FEL2_IDEDE</name>
<keyword evidence="5" id="KW-1185">Reference proteome</keyword>
<evidence type="ECO:0000313" key="5">
    <source>
        <dbReference type="Proteomes" id="UP000430120"/>
    </source>
</evidence>
<dbReference type="Proteomes" id="UP000430120">
    <property type="component" value="Unassembled WGS sequence"/>
</dbReference>
<proteinExistence type="predicted"/>
<dbReference type="EMBL" id="VZPB01000026">
    <property type="protein sequence ID" value="KAB0581238.1"/>
    <property type="molecule type" value="Genomic_DNA"/>
</dbReference>
<dbReference type="GO" id="GO:0015074">
    <property type="term" value="P:DNA integration"/>
    <property type="evidence" value="ECO:0007669"/>
    <property type="project" value="UniProtKB-KW"/>
</dbReference>
<dbReference type="PANTHER" id="PTHR30349">
    <property type="entry name" value="PHAGE INTEGRASE-RELATED"/>
    <property type="match status" value="1"/>
</dbReference>
<evidence type="ECO:0000256" key="1">
    <source>
        <dbReference type="ARBA" id="ARBA00022908"/>
    </source>
</evidence>
<dbReference type="OrthoDB" id="8912821at2"/>
<dbReference type="PROSITE" id="PS51898">
    <property type="entry name" value="TYR_RECOMBINASE"/>
    <property type="match status" value="1"/>
</dbReference>
<dbReference type="PANTHER" id="PTHR30349:SF90">
    <property type="entry name" value="TYROSINE RECOMBINASE XERD"/>
    <property type="match status" value="1"/>
</dbReference>
<keyword evidence="1" id="KW-0229">DNA integration</keyword>
<dbReference type="InterPro" id="IPR050090">
    <property type="entry name" value="Tyrosine_recombinase_XerCD"/>
</dbReference>
<dbReference type="Gene3D" id="1.10.443.10">
    <property type="entry name" value="Intergrase catalytic core"/>
    <property type="match status" value="1"/>
</dbReference>
<dbReference type="RefSeq" id="WP_013516319.1">
    <property type="nucleotide sequence ID" value="NZ_CP088082.1"/>
</dbReference>
<dbReference type="InterPro" id="IPR002104">
    <property type="entry name" value="Integrase_catalytic"/>
</dbReference>
<sequence>MNTTTTHRDGPSARPSASFTNHVAEELLRYDEHLCNVRGLAARSRQNNLRIVGWLLQQKFAECPVEIAKLRPEDVRRFLASQLDAHRTTSNASHLASSLRSYFRYRTTCGDRVDALTAVISSPVNWRLATIPRALKPDEVERLLNYFTANLRLPKRDYAIVRCALDMGLRAGEIAHLMISDIDWRAGTVMLRGTKSLRQDIMPLPMKTGQALADYLQHERPATRNPAIFVRQKEGRDCPITSMAIQKVIKHACCRVGLPHSSAHALRHTLACRLVENGSSLKEVADLLRHRSLNTTLIYAKLDTLRIPRKLDSQSTANWTVGA</sequence>
<organism evidence="4 5">
    <name type="scientific">Ideonella dechloratans</name>
    <dbReference type="NCBI Taxonomy" id="36863"/>
    <lineage>
        <taxon>Bacteria</taxon>
        <taxon>Pseudomonadati</taxon>
        <taxon>Pseudomonadota</taxon>
        <taxon>Betaproteobacteria</taxon>
        <taxon>Burkholderiales</taxon>
        <taxon>Sphaerotilaceae</taxon>
        <taxon>Ideonella</taxon>
    </lineage>
</organism>
<reference evidence="4 5" key="1">
    <citation type="submission" date="2019-09" db="EMBL/GenBank/DDBJ databases">
        <title>Draft genome sequences of 48 bacterial type strains from the CCUG.</title>
        <authorList>
            <person name="Tunovic T."/>
            <person name="Pineiro-Iglesias B."/>
            <person name="Unosson C."/>
            <person name="Inganas E."/>
            <person name="Ohlen M."/>
            <person name="Cardew S."/>
            <person name="Jensie-Markopoulos S."/>
            <person name="Salva-Serra F."/>
            <person name="Jaen-Luchoro D."/>
            <person name="Karlsson R."/>
            <person name="Svensson-Stadler L."/>
            <person name="Chun J."/>
            <person name="Moore E."/>
        </authorList>
    </citation>
    <scope>NUCLEOTIDE SEQUENCE [LARGE SCALE GENOMIC DNA]</scope>
    <source>
        <strain evidence="4 5">CCUG 30977</strain>
    </source>
</reference>
<comment type="caution">
    <text evidence="4">The sequence shown here is derived from an EMBL/GenBank/DDBJ whole genome shotgun (WGS) entry which is preliminary data.</text>
</comment>
<dbReference type="InterPro" id="IPR013762">
    <property type="entry name" value="Integrase-like_cat_sf"/>
</dbReference>
<dbReference type="InterPro" id="IPR011010">
    <property type="entry name" value="DNA_brk_join_enz"/>
</dbReference>